<reference evidence="1 2" key="1">
    <citation type="submission" date="2018-06" db="EMBL/GenBank/DDBJ databases">
        <title>The Genome of Cuscuta australis (Dodder) Provides Insight into the Evolution of Plant Parasitism.</title>
        <authorList>
            <person name="Liu H."/>
        </authorList>
    </citation>
    <scope>NUCLEOTIDE SEQUENCE [LARGE SCALE GENOMIC DNA]</scope>
    <source>
        <strain evidence="2">cv. Yunnan</strain>
        <tissue evidence="1">Vines</tissue>
    </source>
</reference>
<name>A0A328DPC0_9ASTE</name>
<dbReference type="Proteomes" id="UP000249390">
    <property type="component" value="Unassembled WGS sequence"/>
</dbReference>
<keyword evidence="2" id="KW-1185">Reference proteome</keyword>
<evidence type="ECO:0000313" key="2">
    <source>
        <dbReference type="Proteomes" id="UP000249390"/>
    </source>
</evidence>
<dbReference type="AlphaFoldDB" id="A0A328DPC0"/>
<gene>
    <name evidence="1" type="ORF">DM860_011250</name>
</gene>
<dbReference type="PANTHER" id="PTHR34287">
    <property type="entry name" value="OS06G0551500 PROTEIN-RELATED"/>
    <property type="match status" value="1"/>
</dbReference>
<proteinExistence type="predicted"/>
<dbReference type="PANTHER" id="PTHR34287:SF4">
    <property type="entry name" value="OS04G0504200 PROTEIN"/>
    <property type="match status" value="1"/>
</dbReference>
<organism evidence="1 2">
    <name type="scientific">Cuscuta australis</name>
    <dbReference type="NCBI Taxonomy" id="267555"/>
    <lineage>
        <taxon>Eukaryota</taxon>
        <taxon>Viridiplantae</taxon>
        <taxon>Streptophyta</taxon>
        <taxon>Embryophyta</taxon>
        <taxon>Tracheophyta</taxon>
        <taxon>Spermatophyta</taxon>
        <taxon>Magnoliopsida</taxon>
        <taxon>eudicotyledons</taxon>
        <taxon>Gunneridae</taxon>
        <taxon>Pentapetalae</taxon>
        <taxon>asterids</taxon>
        <taxon>lamiids</taxon>
        <taxon>Solanales</taxon>
        <taxon>Convolvulaceae</taxon>
        <taxon>Cuscuteae</taxon>
        <taxon>Cuscuta</taxon>
        <taxon>Cuscuta subgen. Grammica</taxon>
        <taxon>Cuscuta sect. Cleistogrammica</taxon>
    </lineage>
</organism>
<protein>
    <submittedName>
        <fullName evidence="1">Uncharacterized protein</fullName>
    </submittedName>
</protein>
<dbReference type="EMBL" id="NQVE01000114">
    <property type="protein sequence ID" value="RAL47512.1"/>
    <property type="molecule type" value="Genomic_DNA"/>
</dbReference>
<sequence length="156" mass="17358">MDAPGGAAAVITVEYLETARSRDLLSKFPDNSAFDFDYSQSAIWSPLVPRHLIPVSGGRNLGSGSRRELAYEEAAVNFREATANFRRKLLDSVICNFDYGRAMRKRKKMMKKDFDFSPIGSSSKLAAASTPRKGWAKVLKAAAKHFKKSKNKPQIK</sequence>
<evidence type="ECO:0000313" key="1">
    <source>
        <dbReference type="EMBL" id="RAL47512.1"/>
    </source>
</evidence>
<accession>A0A328DPC0</accession>
<comment type="caution">
    <text evidence="1">The sequence shown here is derived from an EMBL/GenBank/DDBJ whole genome shotgun (WGS) entry which is preliminary data.</text>
</comment>